<evidence type="ECO:0000256" key="7">
    <source>
        <dbReference type="ARBA" id="ARBA00023242"/>
    </source>
</evidence>
<dbReference type="InterPro" id="IPR001965">
    <property type="entry name" value="Znf_PHD"/>
</dbReference>
<keyword evidence="5 9" id="KW-0863">Zinc-finger</keyword>
<dbReference type="GO" id="GO:0009793">
    <property type="term" value="P:embryo development ending in seed dormancy"/>
    <property type="evidence" value="ECO:0007669"/>
    <property type="project" value="EnsemblPlants"/>
</dbReference>
<sequence>MSFPATSGGAAALFSGPRGIGLSNTVHSELAACLPLPSLPVFCGDSDQDLRLVDSPARLNRVDVLAQSGKIAELLRHTDVSYLNLRDEAKGVPYIYVEPLELHDEVLRCNPEAFEYSTAGPVKEQISGSVLPEKRQSESNFPILSQTQKDYNAAHTRQHDNFSTNDISTLSSKKSKVKKKGGDGIAIAPDSSELQGWCMLDLCNKSEFNSDDRDEAEWLSLPLSNLRLLVNEITSIREKKLLHLVPVEVLVRLLKVLDHQIHRAEGLSIEECDNSDSEIVSSVLIALESIHSALAVMAYADMPKQLYKEEIIERILEFSRRQIMDVMCACDPSYRALHRPSETTAFEDDYEENDAEFGSASKKRRTSKTSKLKKSASSRLSTAVNTILQKLCTVLGLLKDLLLIERLSDSCILQLVKTGITTFMVDNIQLLQLKAISLLSAIFYLYTQHRTYVIDEMVQLLWKLPYSKRALRSYHVREEEPRQIQMVTALLIQLIHCSANLPDALRKASNGNSVLEASVDASSPIKSHEAVTEACCLFWSRVLQRFASVKTQDASELKSVIENLVTDLLTTLNLPEYPASAPILEVLCVLLLQNAGPKSKDVSARSMAIDILGTIAARLKRDSLVCSLEKFWILQDFLSPDAQAEHQAKDVCCVCSGGRVENLFICHGCQRLFHADCLGIKEHEVSSRNWSCQTCICHKQLLVLQSCCNSQHKSDVKKNFNTSKDSEVSKHEIVQQLLLNYLQDVTSADDLHLFICWFYLCLWYKDDSNCQQKSIYYLARMKSKIIVRDSGSVSSVLARDSIKKITLALGQNSSFCRGFDKILHTLLASLRENSPVIRAKALKAVSIIVEADPEVLGDKRVQSAVEGRFCDSAISVREAALELVGRHIASHPDVGFKYFEKIAERIKDTGVSVRKRAIKIIRDMCTSNANFSGFTRACIEIISRVSDDEASIQDLVCKTFSEFWFEEPQTSQTQIFGDGSTVPLEIVKKTEQIVQMLRGMPNNQLLVTVIKRNLSLDFLPQSAKATGVNPVSLATVRKRCELMCKCLLEKMLQVEEMNSDEVEVRALPYVLLLHAFCLVDPTLCAPASNPSQFVVTLQPYLKTQVRYEVEMYIASDKIPYSNPTSMESKSENDKNAPYLSQVDNRMVAQLLESILFIIDAVLPMLGKLPPIIVGELEQDLKQMIVRHSFLTVVHACIKCLCSVSKMAGKGAGVVEQLVQFFFKCLDTQAVDNKQKVGRSLFCLGLLIRYGNRLLASSSNKLIDVGSSLRLFIKYLSAEDFVVKVRSLQALGFVLIARPEYMLENDVGKILEETLSSATDTRLKIQGLQNIYEYLLDAESQMGKDKDDDNVAGYTVGAGQSVPVAAGAGDTNICGGIVQLYWESILGRCLDFSEQVRQSALKIVEVVLRQGLVHPITCVPYLIALETDPLESNSKLAHHLLMNMNEKYPAFFESRLGDGLQMSFMFMQSICGGSENVDSKIQSKIPISGKGKPEAAPLTQAKLGVSRIYKLIRGNRISRNKFLSSIVRKFDNPRWNKLVIAFLTYCTEVLALLPFISPDEPLYLIYAINRIVQVRVGPLEANFKAWSSSISRHSTPHGNGVYQQGPDESTVTTQVMSVDLNGSFQQNVDAQLNSNEMRSLDLNGSNHQQLDYSLSYNKGSSEAKLHAAGYTDYFSFSKDDLEKVQVDCLSAIALQLLLKLKRHLKIMYSLDDARCQAYSPTELPKPGEVISRQNIAFSIGESQFSLPTSPQELVQRYQEFKHALREDTVDYSHYTANIKRKRPTTTPRKVQARKPVHVSGGNYYDEDDDEDYSGGSAMRKISFSGGRRSSLRSSRQY</sequence>
<comment type="subcellular location">
    <subcellularLocation>
        <location evidence="1 10">Nucleus</location>
    </subcellularLocation>
</comment>
<reference evidence="13" key="1">
    <citation type="submission" date="2023-10" db="EMBL/GenBank/DDBJ databases">
        <authorList>
            <person name="Domelevo Entfellner J.-B."/>
        </authorList>
    </citation>
    <scope>NUCLEOTIDE SEQUENCE</scope>
</reference>
<dbReference type="InterPro" id="IPR024986">
    <property type="entry name" value="Nipped-B_C"/>
</dbReference>
<comment type="similarity">
    <text evidence="2 10">Belongs to the SCC2/Nipped-B family.</text>
</comment>
<evidence type="ECO:0000313" key="14">
    <source>
        <dbReference type="Proteomes" id="UP001189624"/>
    </source>
</evidence>
<dbReference type="Pfam" id="PF12830">
    <property type="entry name" value="Nipped-B_C"/>
    <property type="match status" value="1"/>
</dbReference>
<dbReference type="EMBL" id="OY731401">
    <property type="protein sequence ID" value="CAJ1947088.1"/>
    <property type="molecule type" value="Genomic_DNA"/>
</dbReference>
<evidence type="ECO:0000256" key="5">
    <source>
        <dbReference type="ARBA" id="ARBA00022771"/>
    </source>
</evidence>
<feature type="region of interest" description="Disordered" evidence="11">
    <location>
        <begin position="1777"/>
        <end position="1836"/>
    </location>
</feature>
<dbReference type="Pfam" id="PF00628">
    <property type="entry name" value="PHD"/>
    <property type="match status" value="1"/>
</dbReference>
<dbReference type="GO" id="GO:0051177">
    <property type="term" value="P:meiotic sister chromatid cohesion"/>
    <property type="evidence" value="ECO:0007669"/>
    <property type="project" value="EnsemblPlants"/>
</dbReference>
<keyword evidence="6" id="KW-0862">Zinc</keyword>
<dbReference type="InterPro" id="IPR013083">
    <property type="entry name" value="Znf_RING/FYVE/PHD"/>
</dbReference>
<evidence type="ECO:0000256" key="3">
    <source>
        <dbReference type="ARBA" id="ARBA00022723"/>
    </source>
</evidence>
<dbReference type="PANTHER" id="PTHR21704:SF18">
    <property type="entry name" value="NIPPED-B-LIKE PROTEIN"/>
    <property type="match status" value="1"/>
</dbReference>
<dbReference type="PROSITE" id="PS50016">
    <property type="entry name" value="ZF_PHD_2"/>
    <property type="match status" value="1"/>
</dbReference>
<dbReference type="InterPro" id="IPR011989">
    <property type="entry name" value="ARM-like"/>
</dbReference>
<evidence type="ECO:0000259" key="12">
    <source>
        <dbReference type="PROSITE" id="PS50016"/>
    </source>
</evidence>
<dbReference type="PANTHER" id="PTHR21704">
    <property type="entry name" value="NIPPED-B-LIKE PROTEIN DELANGIN SCC2-RELATED"/>
    <property type="match status" value="1"/>
</dbReference>
<dbReference type="FunFam" id="1.25.10.10:FF:000697">
    <property type="entry name" value="Sister chromatid cohesion protein"/>
    <property type="match status" value="1"/>
</dbReference>
<dbReference type="Gramene" id="rna-AYBTSS11_LOCUS12479">
    <property type="protein sequence ID" value="CAJ1947088.1"/>
    <property type="gene ID" value="gene-AYBTSS11_LOCUS12479"/>
</dbReference>
<dbReference type="CDD" id="cd23958">
    <property type="entry name" value="SCC2"/>
    <property type="match status" value="1"/>
</dbReference>
<proteinExistence type="inferred from homology"/>
<protein>
    <recommendedName>
        <fullName evidence="10">Sister chromatid cohesion protein</fullName>
    </recommendedName>
</protein>
<dbReference type="InterPro" id="IPR011011">
    <property type="entry name" value="Znf_FYVE_PHD"/>
</dbReference>
<name>A0AA86S8S7_9FABA</name>
<evidence type="ECO:0000256" key="4">
    <source>
        <dbReference type="ARBA" id="ARBA00022737"/>
    </source>
</evidence>
<dbReference type="InterPro" id="IPR019786">
    <property type="entry name" value="Zinc_finger_PHD-type_CS"/>
</dbReference>
<keyword evidence="3" id="KW-0479">Metal-binding</keyword>
<dbReference type="GO" id="GO:1990414">
    <property type="term" value="P:replication-born double-strand break repair via sister chromatid exchange"/>
    <property type="evidence" value="ECO:0007669"/>
    <property type="project" value="TreeGrafter"/>
</dbReference>
<feature type="compositionally biased region" description="Low complexity" evidence="11">
    <location>
        <begin position="1821"/>
        <end position="1836"/>
    </location>
</feature>
<feature type="domain" description="PHD-type" evidence="12">
    <location>
        <begin position="649"/>
        <end position="698"/>
    </location>
</feature>
<dbReference type="SUPFAM" id="SSF57903">
    <property type="entry name" value="FYVE/PHD zinc finger"/>
    <property type="match status" value="1"/>
</dbReference>
<gene>
    <name evidence="13" type="ORF">AYBTSS11_LOCUS12479</name>
</gene>
<evidence type="ECO:0000256" key="1">
    <source>
        <dbReference type="ARBA" id="ARBA00004123"/>
    </source>
</evidence>
<keyword evidence="4 10" id="KW-0677">Repeat</keyword>
<dbReference type="Gene3D" id="3.30.40.10">
    <property type="entry name" value="Zinc/RING finger domain, C3HC4 (zinc finger)"/>
    <property type="match status" value="1"/>
</dbReference>
<dbReference type="GO" id="GO:0034087">
    <property type="term" value="P:establishment of mitotic sister chromatid cohesion"/>
    <property type="evidence" value="ECO:0007669"/>
    <property type="project" value="TreeGrafter"/>
</dbReference>
<dbReference type="Gene3D" id="1.25.10.10">
    <property type="entry name" value="Leucine-rich Repeat Variant"/>
    <property type="match status" value="1"/>
</dbReference>
<dbReference type="Proteomes" id="UP001189624">
    <property type="component" value="Chromosome 4"/>
</dbReference>
<dbReference type="SUPFAM" id="SSF48371">
    <property type="entry name" value="ARM repeat"/>
    <property type="match status" value="1"/>
</dbReference>
<evidence type="ECO:0000256" key="10">
    <source>
        <dbReference type="RuleBase" id="RU364107"/>
    </source>
</evidence>
<evidence type="ECO:0000256" key="8">
    <source>
        <dbReference type="ARBA" id="ARBA00023306"/>
    </source>
</evidence>
<evidence type="ECO:0000256" key="9">
    <source>
        <dbReference type="PROSITE-ProRule" id="PRU00146"/>
    </source>
</evidence>
<keyword evidence="8 10" id="KW-0131">Cell cycle</keyword>
<dbReference type="Pfam" id="PF12765">
    <property type="entry name" value="Cohesin_HEAT"/>
    <property type="match status" value="1"/>
</dbReference>
<dbReference type="SMART" id="SM00249">
    <property type="entry name" value="PHD"/>
    <property type="match status" value="1"/>
</dbReference>
<dbReference type="GO" id="GO:0071169">
    <property type="term" value="P:establishment of protein localization to chromatin"/>
    <property type="evidence" value="ECO:0007669"/>
    <property type="project" value="TreeGrafter"/>
</dbReference>
<dbReference type="InterPro" id="IPR019787">
    <property type="entry name" value="Znf_PHD-finger"/>
</dbReference>
<dbReference type="GO" id="GO:0061775">
    <property type="term" value="F:cohesin loader activity"/>
    <property type="evidence" value="ECO:0007669"/>
    <property type="project" value="InterPro"/>
</dbReference>
<keyword evidence="7 10" id="KW-0539">Nucleus</keyword>
<evidence type="ECO:0000256" key="2">
    <source>
        <dbReference type="ARBA" id="ARBA00009252"/>
    </source>
</evidence>
<dbReference type="InterPro" id="IPR016024">
    <property type="entry name" value="ARM-type_fold"/>
</dbReference>
<evidence type="ECO:0000256" key="6">
    <source>
        <dbReference type="ARBA" id="ARBA00022833"/>
    </source>
</evidence>
<evidence type="ECO:0000256" key="11">
    <source>
        <dbReference type="SAM" id="MobiDB-lite"/>
    </source>
</evidence>
<keyword evidence="14" id="KW-1185">Reference proteome</keyword>
<dbReference type="GO" id="GO:0010468">
    <property type="term" value="P:regulation of gene expression"/>
    <property type="evidence" value="ECO:0007669"/>
    <property type="project" value="InterPro"/>
</dbReference>
<organism evidence="13 14">
    <name type="scientific">Sphenostylis stenocarpa</name>
    <dbReference type="NCBI Taxonomy" id="92480"/>
    <lineage>
        <taxon>Eukaryota</taxon>
        <taxon>Viridiplantae</taxon>
        <taxon>Streptophyta</taxon>
        <taxon>Embryophyta</taxon>
        <taxon>Tracheophyta</taxon>
        <taxon>Spermatophyta</taxon>
        <taxon>Magnoliopsida</taxon>
        <taxon>eudicotyledons</taxon>
        <taxon>Gunneridae</taxon>
        <taxon>Pentapetalae</taxon>
        <taxon>rosids</taxon>
        <taxon>fabids</taxon>
        <taxon>Fabales</taxon>
        <taxon>Fabaceae</taxon>
        <taxon>Papilionoideae</taxon>
        <taxon>50 kb inversion clade</taxon>
        <taxon>NPAAA clade</taxon>
        <taxon>indigoferoid/millettioid clade</taxon>
        <taxon>Phaseoleae</taxon>
        <taxon>Sphenostylis</taxon>
    </lineage>
</organism>
<dbReference type="InterPro" id="IPR033031">
    <property type="entry name" value="Scc2/Nipped-B"/>
</dbReference>
<evidence type="ECO:0000313" key="13">
    <source>
        <dbReference type="EMBL" id="CAJ1947088.1"/>
    </source>
</evidence>
<accession>A0AA86S8S7</accession>
<dbReference type="GO" id="GO:0008270">
    <property type="term" value="F:zinc ion binding"/>
    <property type="evidence" value="ECO:0007669"/>
    <property type="project" value="UniProtKB-KW"/>
</dbReference>
<dbReference type="GO" id="GO:0140588">
    <property type="term" value="P:chromatin looping"/>
    <property type="evidence" value="ECO:0007669"/>
    <property type="project" value="InterPro"/>
</dbReference>
<dbReference type="GO" id="GO:0003682">
    <property type="term" value="F:chromatin binding"/>
    <property type="evidence" value="ECO:0007669"/>
    <property type="project" value="TreeGrafter"/>
</dbReference>
<dbReference type="PROSITE" id="PS01359">
    <property type="entry name" value="ZF_PHD_1"/>
    <property type="match status" value="1"/>
</dbReference>
<dbReference type="GO" id="GO:0090694">
    <property type="term" value="C:Scc2-Scc4 cohesin loading complex"/>
    <property type="evidence" value="ECO:0007669"/>
    <property type="project" value="TreeGrafter"/>
</dbReference>
<dbReference type="InterPro" id="IPR026003">
    <property type="entry name" value="Cohesin_HEAT"/>
</dbReference>